<feature type="region of interest" description="Disordered" evidence="2">
    <location>
        <begin position="1"/>
        <end position="39"/>
    </location>
</feature>
<organism evidence="3 4">
    <name type="scientific">Steinernema carpocapsae</name>
    <name type="common">Entomopathogenic nematode</name>
    <dbReference type="NCBI Taxonomy" id="34508"/>
    <lineage>
        <taxon>Eukaryota</taxon>
        <taxon>Metazoa</taxon>
        <taxon>Ecdysozoa</taxon>
        <taxon>Nematoda</taxon>
        <taxon>Chromadorea</taxon>
        <taxon>Rhabditida</taxon>
        <taxon>Tylenchina</taxon>
        <taxon>Panagrolaimomorpha</taxon>
        <taxon>Strongyloidoidea</taxon>
        <taxon>Steinernematidae</taxon>
        <taxon>Steinernema</taxon>
    </lineage>
</organism>
<feature type="coiled-coil region" evidence="1">
    <location>
        <begin position="383"/>
        <end position="413"/>
    </location>
</feature>
<dbReference type="EMBL" id="AZBU02000002">
    <property type="protein sequence ID" value="TKR95863.1"/>
    <property type="molecule type" value="Genomic_DNA"/>
</dbReference>
<protein>
    <submittedName>
        <fullName evidence="3">Uncharacterized protein</fullName>
    </submittedName>
</protein>
<dbReference type="AlphaFoldDB" id="A0A4U5PHE8"/>
<sequence length="428" mass="47261">MVDSERRARRTSILEQRDNEPMEEAASRQLPANQRRVSFSRQRRQRHFWGLLPPRYESTPSTEGNNTAAVGFIENTPPIMNLTPEDVTMEATAQLLAPYAPSSVTKPLPPCRCPKIAEASERTRRLSFGNGRIRGQIQRFGSLGSTSHARQFGPQQVLPSSGLDCGPLNAISDTFMLSANRNAHEPTYPESMILEATTCSTSSTPANDSSLSFAAEPSVIPPPDFDFSRTCDMHVLSKVPTPDTLLDLSHTGSTQALSKIPTPDTLLDLSQTMIVEPAAVRPATPAVAPIPEEEPYEPVVLDIDDAWLGIPLDPVRSSAKDCGEVKRLKDLTGHQILRELYTDIKSVGAELDREMKALKQSGEGMAKAVEDLDPKHDWFNMVAAANETHLEQLREKLAEVERANEEVRKKQALVSKLPELEKSEFEGF</sequence>
<proteinExistence type="predicted"/>
<keyword evidence="4" id="KW-1185">Reference proteome</keyword>
<evidence type="ECO:0000256" key="2">
    <source>
        <dbReference type="SAM" id="MobiDB-lite"/>
    </source>
</evidence>
<keyword evidence="1" id="KW-0175">Coiled coil</keyword>
<dbReference type="Proteomes" id="UP000298663">
    <property type="component" value="Unassembled WGS sequence"/>
</dbReference>
<accession>A0A4U5PHE8</accession>
<comment type="caution">
    <text evidence="3">The sequence shown here is derived from an EMBL/GenBank/DDBJ whole genome shotgun (WGS) entry which is preliminary data.</text>
</comment>
<gene>
    <name evidence="3" type="ORF">L596_009975</name>
</gene>
<evidence type="ECO:0000313" key="4">
    <source>
        <dbReference type="Proteomes" id="UP000298663"/>
    </source>
</evidence>
<evidence type="ECO:0000256" key="1">
    <source>
        <dbReference type="SAM" id="Coils"/>
    </source>
</evidence>
<evidence type="ECO:0000313" key="3">
    <source>
        <dbReference type="EMBL" id="TKR95863.1"/>
    </source>
</evidence>
<reference evidence="3 4" key="2">
    <citation type="journal article" date="2019" name="G3 (Bethesda)">
        <title>Hybrid Assembly of the Genome of the Entomopathogenic Nematode Steinernema carpocapsae Identifies the X-Chromosome.</title>
        <authorList>
            <person name="Serra L."/>
            <person name="Macchietto M."/>
            <person name="Macias-Munoz A."/>
            <person name="McGill C.J."/>
            <person name="Rodriguez I.M."/>
            <person name="Rodriguez B."/>
            <person name="Murad R."/>
            <person name="Mortazavi A."/>
        </authorList>
    </citation>
    <scope>NUCLEOTIDE SEQUENCE [LARGE SCALE GENOMIC DNA]</scope>
    <source>
        <strain evidence="3 4">ALL</strain>
    </source>
</reference>
<reference evidence="3 4" key="1">
    <citation type="journal article" date="2015" name="Genome Biol.">
        <title>Comparative genomics of Steinernema reveals deeply conserved gene regulatory networks.</title>
        <authorList>
            <person name="Dillman A.R."/>
            <person name="Macchietto M."/>
            <person name="Porter C.F."/>
            <person name="Rogers A."/>
            <person name="Williams B."/>
            <person name="Antoshechkin I."/>
            <person name="Lee M.M."/>
            <person name="Goodwin Z."/>
            <person name="Lu X."/>
            <person name="Lewis E.E."/>
            <person name="Goodrich-Blair H."/>
            <person name="Stock S.P."/>
            <person name="Adams B.J."/>
            <person name="Sternberg P.W."/>
            <person name="Mortazavi A."/>
        </authorList>
    </citation>
    <scope>NUCLEOTIDE SEQUENCE [LARGE SCALE GENOMIC DNA]</scope>
    <source>
        <strain evidence="3 4">ALL</strain>
    </source>
</reference>
<name>A0A4U5PHE8_STECR</name>